<dbReference type="EMBL" id="BDRX01000097">
    <property type="protein sequence ID" value="GBF97357.1"/>
    <property type="molecule type" value="Genomic_DNA"/>
</dbReference>
<dbReference type="PANTHER" id="PTHR34123:SF3">
    <property type="entry name" value="SNOAL-LIKE DOMAIN-CONTAINING PROTEIN"/>
    <property type="match status" value="1"/>
</dbReference>
<dbReference type="AlphaFoldDB" id="A0A2V0PJ63"/>
<proteinExistence type="predicted"/>
<accession>A0A2V0PJ63</accession>
<gene>
    <name evidence="1" type="ORF">Rsub_11004</name>
</gene>
<evidence type="ECO:0000313" key="1">
    <source>
        <dbReference type="EMBL" id="GBF97357.1"/>
    </source>
</evidence>
<protein>
    <submittedName>
        <fullName evidence="1">Uncharacterized protein</fullName>
    </submittedName>
</protein>
<dbReference type="PANTHER" id="PTHR34123">
    <property type="entry name" value="OS04G0578200 PROTEIN"/>
    <property type="match status" value="1"/>
</dbReference>
<dbReference type="Gene3D" id="3.10.450.50">
    <property type="match status" value="1"/>
</dbReference>
<dbReference type="InterPro" id="IPR032710">
    <property type="entry name" value="NTF2-like_dom_sf"/>
</dbReference>
<keyword evidence="2" id="KW-1185">Reference proteome</keyword>
<name>A0A2V0PJ63_9CHLO</name>
<dbReference type="Proteomes" id="UP000247498">
    <property type="component" value="Unassembled WGS sequence"/>
</dbReference>
<comment type="caution">
    <text evidence="1">The sequence shown here is derived from an EMBL/GenBank/DDBJ whole genome shotgun (WGS) entry which is preliminary data.</text>
</comment>
<dbReference type="OrthoDB" id="348976at2759"/>
<dbReference type="STRING" id="307507.A0A2V0PJ63"/>
<dbReference type="InParanoid" id="A0A2V0PJ63"/>
<reference evidence="1 2" key="1">
    <citation type="journal article" date="2018" name="Sci. Rep.">
        <title>Raphidocelis subcapitata (=Pseudokirchneriella subcapitata) provides an insight into genome evolution and environmental adaptations in the Sphaeropleales.</title>
        <authorList>
            <person name="Suzuki S."/>
            <person name="Yamaguchi H."/>
            <person name="Nakajima N."/>
            <person name="Kawachi M."/>
        </authorList>
    </citation>
    <scope>NUCLEOTIDE SEQUENCE [LARGE SCALE GENOMIC DNA]</scope>
    <source>
        <strain evidence="1 2">NIES-35</strain>
    </source>
</reference>
<dbReference type="SUPFAM" id="SSF54427">
    <property type="entry name" value="NTF2-like"/>
    <property type="match status" value="1"/>
</dbReference>
<evidence type="ECO:0000313" key="2">
    <source>
        <dbReference type="Proteomes" id="UP000247498"/>
    </source>
</evidence>
<dbReference type="InterPro" id="IPR018790">
    <property type="entry name" value="DUF2358"/>
</dbReference>
<organism evidence="1 2">
    <name type="scientific">Raphidocelis subcapitata</name>
    <dbReference type="NCBI Taxonomy" id="307507"/>
    <lineage>
        <taxon>Eukaryota</taxon>
        <taxon>Viridiplantae</taxon>
        <taxon>Chlorophyta</taxon>
        <taxon>core chlorophytes</taxon>
        <taxon>Chlorophyceae</taxon>
        <taxon>CS clade</taxon>
        <taxon>Sphaeropleales</taxon>
        <taxon>Selenastraceae</taxon>
        <taxon>Raphidocelis</taxon>
    </lineage>
</organism>
<dbReference type="Pfam" id="PF10184">
    <property type="entry name" value="DUF2358"/>
    <property type="match status" value="1"/>
</dbReference>
<sequence length="209" mass="21842">MLARRAASSAQAAGCVPLHSRLAGAVGAAIVATAAAAAPPCCWADAAAPPPPAQAASRLAQVAAVVQRDFVEGQYYVRGTTLTPSIYEPDAVFKDPTTNVAGVEKYTTAVAALFDPASSRADLISIDANTGSNTIRLRWRLEGKLKLLGGLPIKPYTGTTTYYLDDAGLISRHEEVWDITALDAFASTFFPGFGAPPAPPAEQLRARAE</sequence>